<dbReference type="RefSeq" id="WP_144987452.1">
    <property type="nucleotide sequence ID" value="NZ_VNJK01000001.1"/>
</dbReference>
<comment type="caution">
    <text evidence="2">The sequence shown here is derived from an EMBL/GenBank/DDBJ whole genome shotgun (WGS) entry which is preliminary data.</text>
</comment>
<accession>A0A559IX90</accession>
<organism evidence="2 3">
    <name type="scientific">Paenibacillus agilis</name>
    <dbReference type="NCBI Taxonomy" id="3020863"/>
    <lineage>
        <taxon>Bacteria</taxon>
        <taxon>Bacillati</taxon>
        <taxon>Bacillota</taxon>
        <taxon>Bacilli</taxon>
        <taxon>Bacillales</taxon>
        <taxon>Paenibacillaceae</taxon>
        <taxon>Paenibacillus</taxon>
    </lineage>
</organism>
<proteinExistence type="predicted"/>
<keyword evidence="3" id="KW-1185">Reference proteome</keyword>
<gene>
    <name evidence="2" type="ORF">FPZ44_03545</name>
</gene>
<sequence>MNAKRQLHKKADEKNRLESRRGKTVLCCGANKPIKKGGGFCKALAGTGTDHPGYGRCKYCGGMNTGPKTAAGKAAVSQNARKHGFYSKAISPEEREVYEEQLEEASLGLQHEIYMLKAKILVYLSRWRRRWDRFYKAKLAEEYVKYKCMNPDCGAVHVYGELEVKPGYCISAKCGEKHLEEVERWVAERTPVEAEEYADRQTKVYFTDGENGRSYYHAGSLEDRTLDRALNTLGRLIEKHARLTQDSGDDLLTSINKELQAASQGKVSVSWGGKPQARTESPAE</sequence>
<reference evidence="2 3" key="1">
    <citation type="submission" date="2019-07" db="EMBL/GenBank/DDBJ databases">
        <authorList>
            <person name="Kim J."/>
        </authorList>
    </citation>
    <scope>NUCLEOTIDE SEQUENCE [LARGE SCALE GENOMIC DNA]</scope>
    <source>
        <strain evidence="2 3">N4</strain>
    </source>
</reference>
<evidence type="ECO:0000313" key="2">
    <source>
        <dbReference type="EMBL" id="TVX92211.1"/>
    </source>
</evidence>
<dbReference type="Proteomes" id="UP000318102">
    <property type="component" value="Unassembled WGS sequence"/>
</dbReference>
<evidence type="ECO:0000256" key="1">
    <source>
        <dbReference type="SAM" id="MobiDB-lite"/>
    </source>
</evidence>
<protein>
    <submittedName>
        <fullName evidence="2">Uncharacterized protein</fullName>
    </submittedName>
</protein>
<dbReference type="AlphaFoldDB" id="A0A559IX90"/>
<name>A0A559IX90_9BACL</name>
<feature type="region of interest" description="Disordered" evidence="1">
    <location>
        <begin position="264"/>
        <end position="284"/>
    </location>
</feature>
<evidence type="ECO:0000313" key="3">
    <source>
        <dbReference type="Proteomes" id="UP000318102"/>
    </source>
</evidence>
<dbReference type="OrthoDB" id="2589266at2"/>
<dbReference type="EMBL" id="VNJK01000001">
    <property type="protein sequence ID" value="TVX92211.1"/>
    <property type="molecule type" value="Genomic_DNA"/>
</dbReference>